<proteinExistence type="predicted"/>
<dbReference type="InterPro" id="IPR058532">
    <property type="entry name" value="YjbR/MT2646/Rv2570-like"/>
</dbReference>
<dbReference type="Pfam" id="PF04237">
    <property type="entry name" value="YjbR"/>
    <property type="match status" value="1"/>
</dbReference>
<accession>A0ABW4DLS9</accession>
<dbReference type="SUPFAM" id="SSF142906">
    <property type="entry name" value="YjbR-like"/>
    <property type="match status" value="1"/>
</dbReference>
<name>A0ABW4DLS9_9LACO</name>
<dbReference type="RefSeq" id="WP_125578899.1">
    <property type="nucleotide sequence ID" value="NZ_JBHTOF010000066.1"/>
</dbReference>
<protein>
    <submittedName>
        <fullName evidence="1">MmcQ/YjbR family DNA-binding protein</fullName>
    </submittedName>
</protein>
<evidence type="ECO:0000313" key="2">
    <source>
        <dbReference type="Proteomes" id="UP001597244"/>
    </source>
</evidence>
<dbReference type="Gene3D" id="3.90.1150.30">
    <property type="match status" value="1"/>
</dbReference>
<reference evidence="2" key="1">
    <citation type="journal article" date="2019" name="Int. J. Syst. Evol. Microbiol.">
        <title>The Global Catalogue of Microorganisms (GCM) 10K type strain sequencing project: providing services to taxonomists for standard genome sequencing and annotation.</title>
        <authorList>
            <consortium name="The Broad Institute Genomics Platform"/>
            <consortium name="The Broad Institute Genome Sequencing Center for Infectious Disease"/>
            <person name="Wu L."/>
            <person name="Ma J."/>
        </authorList>
    </citation>
    <scope>NUCLEOTIDE SEQUENCE [LARGE SCALE GENOMIC DNA]</scope>
    <source>
        <strain evidence="2">CCM 8951</strain>
    </source>
</reference>
<evidence type="ECO:0000313" key="1">
    <source>
        <dbReference type="EMBL" id="MFD1465622.1"/>
    </source>
</evidence>
<dbReference type="EMBL" id="JBHTOF010000066">
    <property type="protein sequence ID" value="MFD1465622.1"/>
    <property type="molecule type" value="Genomic_DNA"/>
</dbReference>
<comment type="caution">
    <text evidence="1">The sequence shown here is derived from an EMBL/GenBank/DDBJ whole genome shotgun (WGS) entry which is preliminary data.</text>
</comment>
<gene>
    <name evidence="1" type="ORF">ACFQ4L_05955</name>
</gene>
<dbReference type="InterPro" id="IPR038056">
    <property type="entry name" value="YjbR-like_sf"/>
</dbReference>
<organism evidence="1 2">
    <name type="scientific">Lapidilactobacillus mulanensis</name>
    <dbReference type="NCBI Taxonomy" id="2485999"/>
    <lineage>
        <taxon>Bacteria</taxon>
        <taxon>Bacillati</taxon>
        <taxon>Bacillota</taxon>
        <taxon>Bacilli</taxon>
        <taxon>Lactobacillales</taxon>
        <taxon>Lactobacillaceae</taxon>
        <taxon>Lapidilactobacillus</taxon>
    </lineage>
</organism>
<dbReference type="InterPro" id="IPR007351">
    <property type="entry name" value="YjbR"/>
</dbReference>
<dbReference type="GO" id="GO:0003677">
    <property type="term" value="F:DNA binding"/>
    <property type="evidence" value="ECO:0007669"/>
    <property type="project" value="UniProtKB-KW"/>
</dbReference>
<dbReference type="PANTHER" id="PTHR35145">
    <property type="entry name" value="CYTOPLASMIC PROTEIN-RELATED"/>
    <property type="match status" value="1"/>
</dbReference>
<sequence>MITREKIIAYVADTYDVQPEYTFKKFPSYCVFKHPRNHKWFGLMMLIPQNKLYGDSETEIAVIDVKVTPEIGDILKANKAYYPAYHMNKEHWITIDLTTIDDFDQLTDLIDDSFESTK</sequence>
<keyword evidence="2" id="KW-1185">Reference proteome</keyword>
<dbReference type="PANTHER" id="PTHR35145:SF1">
    <property type="entry name" value="CYTOPLASMIC PROTEIN"/>
    <property type="match status" value="1"/>
</dbReference>
<keyword evidence="1" id="KW-0238">DNA-binding</keyword>
<dbReference type="Proteomes" id="UP001597244">
    <property type="component" value="Unassembled WGS sequence"/>
</dbReference>